<keyword evidence="8" id="KW-0325">Glycoprotein</keyword>
<evidence type="ECO:0000256" key="2">
    <source>
        <dbReference type="ARBA" id="ARBA00003969"/>
    </source>
</evidence>
<reference evidence="14" key="1">
    <citation type="submission" date="2023-01" db="EMBL/GenBank/DDBJ databases">
        <authorList>
            <person name="Van Ghelder C."/>
            <person name="Rancurel C."/>
        </authorList>
    </citation>
    <scope>NUCLEOTIDE SEQUENCE</scope>
    <source>
        <strain evidence="14">CNCM I-4278</strain>
    </source>
</reference>
<comment type="subcellular location">
    <subcellularLocation>
        <location evidence="3">Secreted</location>
    </subcellularLocation>
</comment>
<dbReference type="CDD" id="cd14792">
    <property type="entry name" value="GH27"/>
    <property type="match status" value="1"/>
</dbReference>
<keyword evidence="10" id="KW-1015">Disulfide bond</keyword>
<evidence type="ECO:0000313" key="15">
    <source>
        <dbReference type="Proteomes" id="UP001152607"/>
    </source>
</evidence>
<feature type="chain" id="PRO_5040939501" description="Alpha-galactosidase" evidence="12">
    <location>
        <begin position="19"/>
        <end position="449"/>
    </location>
</feature>
<dbReference type="InterPro" id="IPR000111">
    <property type="entry name" value="Glyco_hydro_27/36_CS"/>
</dbReference>
<keyword evidence="9 10" id="KW-0326">Glycosidase</keyword>
<evidence type="ECO:0000256" key="10">
    <source>
        <dbReference type="RuleBase" id="RU361168"/>
    </source>
</evidence>
<sequence length="449" mass="50494">MTMLISVLALTLLRYALAKTSPNETGRLPAMGWSSWNEYRCDINEDVFLTVGSQLVSLGLKDLGYENVNIDDCWSNKTHQRDNSTGRIQPDYNKFPGGIKHTADKIHNLGLKIGIYSDAGTLTCGGYAGSLNHEVLDAKAFAEWGIDYLKYDNCNVPKEWHDDYRWFPENWKGGHPAEDQTGGGPEENNESKPVPAPPGYNWTDSKTYERYETMSKALDAVNHTIQFSQCAWGHARIDEWGNTTGHSWRMWGDIYPLWTGSFEGQWGIMPILNHASFFYNSTDFWGHADWDMLEVGNGNLTLEESRSHFSMWAALKSPLIIGTPLDGIKPEILEILSNKDLIAFNQDPVFGAPAKPYKWGVNADFTWNQTHPAEYWSGESSNGIHIFALNTLDTAQNKTIAFSEVPGLVANTSYTVHDSWTGKQMGIFATEYTTLVERHDTMAIRLVEA</sequence>
<comment type="caution">
    <text evidence="14">The sequence shown here is derived from an EMBL/GenBank/DDBJ whole genome shotgun (WGS) entry which is preliminary data.</text>
</comment>
<evidence type="ECO:0000256" key="5">
    <source>
        <dbReference type="ARBA" id="ARBA00022525"/>
    </source>
</evidence>
<feature type="region of interest" description="Disordered" evidence="11">
    <location>
        <begin position="171"/>
        <end position="201"/>
    </location>
</feature>
<dbReference type="SUPFAM" id="SSF51011">
    <property type="entry name" value="Glycosyl hydrolase domain"/>
    <property type="match status" value="1"/>
</dbReference>
<dbReference type="Gene3D" id="2.60.40.1180">
    <property type="entry name" value="Golgi alpha-mannosidase II"/>
    <property type="match status" value="1"/>
</dbReference>
<protein>
    <recommendedName>
        <fullName evidence="10">Alpha-galactosidase</fullName>
        <ecNumber evidence="10">3.2.1.22</ecNumber>
    </recommendedName>
    <alternativeName>
        <fullName evidence="10">Melibiase</fullName>
    </alternativeName>
</protein>
<evidence type="ECO:0000313" key="14">
    <source>
        <dbReference type="EMBL" id="CAI6333740.1"/>
    </source>
</evidence>
<dbReference type="PANTHER" id="PTHR11452:SF61">
    <property type="entry name" value="ALPHA-GALACTOSIDASE B-RELATED"/>
    <property type="match status" value="1"/>
</dbReference>
<comment type="similarity">
    <text evidence="4 10">Belongs to the glycosyl hydrolase 27 family.</text>
</comment>
<evidence type="ECO:0000256" key="3">
    <source>
        <dbReference type="ARBA" id="ARBA00004613"/>
    </source>
</evidence>
<accession>A0A9W4XMA8</accession>
<evidence type="ECO:0000256" key="1">
    <source>
        <dbReference type="ARBA" id="ARBA00001255"/>
    </source>
</evidence>
<dbReference type="InterPro" id="IPR041233">
    <property type="entry name" value="Melibiase_C"/>
</dbReference>
<dbReference type="InterPro" id="IPR002241">
    <property type="entry name" value="Glyco_hydro_27"/>
</dbReference>
<dbReference type="Pfam" id="PF16499">
    <property type="entry name" value="Melibiase_2"/>
    <property type="match status" value="2"/>
</dbReference>
<feature type="signal peptide" evidence="12">
    <location>
        <begin position="1"/>
        <end position="18"/>
    </location>
</feature>
<dbReference type="InterPro" id="IPR017853">
    <property type="entry name" value="GH"/>
</dbReference>
<evidence type="ECO:0000256" key="11">
    <source>
        <dbReference type="SAM" id="MobiDB-lite"/>
    </source>
</evidence>
<evidence type="ECO:0000259" key="13">
    <source>
        <dbReference type="Pfam" id="PF17801"/>
    </source>
</evidence>
<dbReference type="GO" id="GO:0005576">
    <property type="term" value="C:extracellular region"/>
    <property type="evidence" value="ECO:0007669"/>
    <property type="project" value="UniProtKB-SubCell"/>
</dbReference>
<evidence type="ECO:0000256" key="9">
    <source>
        <dbReference type="ARBA" id="ARBA00023295"/>
    </source>
</evidence>
<dbReference type="AlphaFoldDB" id="A0A9W4XMA8"/>
<evidence type="ECO:0000256" key="12">
    <source>
        <dbReference type="SAM" id="SignalP"/>
    </source>
</evidence>
<dbReference type="PROSITE" id="PS00512">
    <property type="entry name" value="ALPHA_GALACTOSIDASE"/>
    <property type="match status" value="1"/>
</dbReference>
<keyword evidence="5" id="KW-0964">Secreted</keyword>
<feature type="domain" description="Alpha galactosidase C-terminal" evidence="13">
    <location>
        <begin position="371"/>
        <end position="446"/>
    </location>
</feature>
<comment type="catalytic activity">
    <reaction evidence="1 10">
        <text>Hydrolysis of terminal, non-reducing alpha-D-galactose residues in alpha-D-galactosides, including galactose oligosaccharides, galactomannans and galactolipids.</text>
        <dbReference type="EC" id="3.2.1.22"/>
    </reaction>
</comment>
<proteinExistence type="inferred from homology"/>
<name>A0A9W4XMA8_9PLEO</name>
<evidence type="ECO:0000256" key="6">
    <source>
        <dbReference type="ARBA" id="ARBA00022729"/>
    </source>
</evidence>
<keyword evidence="15" id="KW-1185">Reference proteome</keyword>
<dbReference type="EC" id="3.2.1.22" evidence="10"/>
<dbReference type="GO" id="GO:0005975">
    <property type="term" value="P:carbohydrate metabolic process"/>
    <property type="evidence" value="ECO:0007669"/>
    <property type="project" value="InterPro"/>
</dbReference>
<gene>
    <name evidence="14" type="ORF">PDIGIT_LOCUS6788</name>
</gene>
<dbReference type="Gene3D" id="3.20.20.70">
    <property type="entry name" value="Aldolase class I"/>
    <property type="match status" value="1"/>
</dbReference>
<dbReference type="GO" id="GO:0004557">
    <property type="term" value="F:alpha-galactosidase activity"/>
    <property type="evidence" value="ECO:0007669"/>
    <property type="project" value="UniProtKB-EC"/>
</dbReference>
<dbReference type="PANTHER" id="PTHR11452">
    <property type="entry name" value="ALPHA-GALACTOSIDASE/ALPHA-N-ACETYLGALACTOSAMINIDASE"/>
    <property type="match status" value="1"/>
</dbReference>
<evidence type="ECO:0000256" key="8">
    <source>
        <dbReference type="ARBA" id="ARBA00023180"/>
    </source>
</evidence>
<dbReference type="OrthoDB" id="5795902at2759"/>
<dbReference type="PRINTS" id="PR00740">
    <property type="entry name" value="GLHYDRLASE27"/>
</dbReference>
<dbReference type="SUPFAM" id="SSF51445">
    <property type="entry name" value="(Trans)glycosidases"/>
    <property type="match status" value="1"/>
</dbReference>
<evidence type="ECO:0000256" key="7">
    <source>
        <dbReference type="ARBA" id="ARBA00022801"/>
    </source>
</evidence>
<dbReference type="InterPro" id="IPR013780">
    <property type="entry name" value="Glyco_hydro_b"/>
</dbReference>
<dbReference type="EMBL" id="CAOQHR010000004">
    <property type="protein sequence ID" value="CAI6333740.1"/>
    <property type="molecule type" value="Genomic_DNA"/>
</dbReference>
<comment type="function">
    <text evidence="2">Hydrolyzes a variety of simple alpha-D-galactoside as well as more complex molecules such as oligosaccharides and polysaccharides.</text>
</comment>
<keyword evidence="7 10" id="KW-0378">Hydrolase</keyword>
<keyword evidence="6 12" id="KW-0732">Signal</keyword>
<dbReference type="Pfam" id="PF17801">
    <property type="entry name" value="Melibiase_C"/>
    <property type="match status" value="1"/>
</dbReference>
<dbReference type="Proteomes" id="UP001152607">
    <property type="component" value="Unassembled WGS sequence"/>
</dbReference>
<evidence type="ECO:0000256" key="4">
    <source>
        <dbReference type="ARBA" id="ARBA00009743"/>
    </source>
</evidence>
<dbReference type="InterPro" id="IPR013785">
    <property type="entry name" value="Aldolase_TIM"/>
</dbReference>
<organism evidence="14 15">
    <name type="scientific">Periconia digitata</name>
    <dbReference type="NCBI Taxonomy" id="1303443"/>
    <lineage>
        <taxon>Eukaryota</taxon>
        <taxon>Fungi</taxon>
        <taxon>Dikarya</taxon>
        <taxon>Ascomycota</taxon>
        <taxon>Pezizomycotina</taxon>
        <taxon>Dothideomycetes</taxon>
        <taxon>Pleosporomycetidae</taxon>
        <taxon>Pleosporales</taxon>
        <taxon>Massarineae</taxon>
        <taxon>Periconiaceae</taxon>
        <taxon>Periconia</taxon>
    </lineage>
</organism>